<protein>
    <submittedName>
        <fullName evidence="1">Uncharacterized protein</fullName>
    </submittedName>
</protein>
<gene>
    <name evidence="1" type="ORF">OMM_06401</name>
</gene>
<dbReference type="EMBL" id="ATBP01000012">
    <property type="protein sequence ID" value="ETR74305.1"/>
    <property type="molecule type" value="Genomic_DNA"/>
</dbReference>
<accession>A0A1V1PHY3</accession>
<sequence length="88" mass="10091">MNLPKMIQQFMLHNVTQTCHYKGKPLFTAHYMKIGSYVNLYIRSKADMNGALTYLVEIKGTIIDHIPSIDDAIRVAEELLVENNMFTS</sequence>
<organism evidence="1 2">
    <name type="scientific">Candidatus Magnetoglobus multicellularis str. Araruama</name>
    <dbReference type="NCBI Taxonomy" id="890399"/>
    <lineage>
        <taxon>Bacteria</taxon>
        <taxon>Pseudomonadati</taxon>
        <taxon>Thermodesulfobacteriota</taxon>
        <taxon>Desulfobacteria</taxon>
        <taxon>Desulfobacterales</taxon>
        <taxon>Desulfobacteraceae</taxon>
        <taxon>Candidatus Magnetoglobus</taxon>
    </lineage>
</organism>
<name>A0A1V1PHY3_9BACT</name>
<dbReference type="AlphaFoldDB" id="A0A1V1PHY3"/>
<evidence type="ECO:0000313" key="1">
    <source>
        <dbReference type="EMBL" id="ETR74305.1"/>
    </source>
</evidence>
<reference evidence="2" key="1">
    <citation type="submission" date="2012-11" db="EMBL/GenBank/DDBJ databases">
        <authorList>
            <person name="Lucero-Rivera Y.E."/>
            <person name="Tovar-Ramirez D."/>
        </authorList>
    </citation>
    <scope>NUCLEOTIDE SEQUENCE [LARGE SCALE GENOMIC DNA]</scope>
    <source>
        <strain evidence="2">Araruama</strain>
    </source>
</reference>
<proteinExistence type="predicted"/>
<comment type="caution">
    <text evidence="1">The sequence shown here is derived from an EMBL/GenBank/DDBJ whole genome shotgun (WGS) entry which is preliminary data.</text>
</comment>
<evidence type="ECO:0000313" key="2">
    <source>
        <dbReference type="Proteomes" id="UP000189670"/>
    </source>
</evidence>
<dbReference type="Proteomes" id="UP000189670">
    <property type="component" value="Unassembled WGS sequence"/>
</dbReference>